<dbReference type="EnsemblPlants" id="AVESA.00010b.r2.5DG0948470.1">
    <property type="protein sequence ID" value="AVESA.00010b.r2.5DG0948470.1.CDS.1"/>
    <property type="gene ID" value="AVESA.00010b.r2.5DG0948470"/>
</dbReference>
<reference evidence="1" key="2">
    <citation type="submission" date="2025-09" db="UniProtKB">
        <authorList>
            <consortium name="EnsemblPlants"/>
        </authorList>
    </citation>
    <scope>IDENTIFICATION</scope>
</reference>
<evidence type="ECO:0000313" key="1">
    <source>
        <dbReference type="EnsemblPlants" id="AVESA.00010b.r2.5DG0948470.1.CDS.1"/>
    </source>
</evidence>
<sequence length="184" mass="19467">MSSSSSLFLSIVLLLLASSAGEQFSVARETNAGEQGLTRIRMYMHEMLSGPNTTAVTIVPPSPLGGNTTFGMVRVLDNELRDGPDRSNSSLVGRFQGIVVSAGLVSPPGVQSAISFVFMAGEHAGGTLIVQGTIPSFVGAFERPVVGGTGPFRMARGYCITMLVSNPMPEYTVYQIDLFVKMDA</sequence>
<name>A0ACD5YEN8_AVESA</name>
<proteinExistence type="predicted"/>
<protein>
    <submittedName>
        <fullName evidence="1">Uncharacterized protein</fullName>
    </submittedName>
</protein>
<evidence type="ECO:0000313" key="2">
    <source>
        <dbReference type="Proteomes" id="UP001732700"/>
    </source>
</evidence>
<accession>A0ACD5YEN8</accession>
<keyword evidence="2" id="KW-1185">Reference proteome</keyword>
<reference evidence="1" key="1">
    <citation type="submission" date="2021-05" db="EMBL/GenBank/DDBJ databases">
        <authorList>
            <person name="Scholz U."/>
            <person name="Mascher M."/>
            <person name="Fiebig A."/>
        </authorList>
    </citation>
    <scope>NUCLEOTIDE SEQUENCE [LARGE SCALE GENOMIC DNA]</scope>
</reference>
<dbReference type="Proteomes" id="UP001732700">
    <property type="component" value="Chromosome 5D"/>
</dbReference>
<organism evidence="1 2">
    <name type="scientific">Avena sativa</name>
    <name type="common">Oat</name>
    <dbReference type="NCBI Taxonomy" id="4498"/>
    <lineage>
        <taxon>Eukaryota</taxon>
        <taxon>Viridiplantae</taxon>
        <taxon>Streptophyta</taxon>
        <taxon>Embryophyta</taxon>
        <taxon>Tracheophyta</taxon>
        <taxon>Spermatophyta</taxon>
        <taxon>Magnoliopsida</taxon>
        <taxon>Liliopsida</taxon>
        <taxon>Poales</taxon>
        <taxon>Poaceae</taxon>
        <taxon>BOP clade</taxon>
        <taxon>Pooideae</taxon>
        <taxon>Poodae</taxon>
        <taxon>Poeae</taxon>
        <taxon>Poeae Chloroplast Group 1 (Aveneae type)</taxon>
        <taxon>Aveninae</taxon>
        <taxon>Avena</taxon>
    </lineage>
</organism>